<name>A0A8K0TV90_9PEZI</name>
<organism evidence="3 4">
    <name type="scientific">Plectosphaerella cucumerina</name>
    <dbReference type="NCBI Taxonomy" id="40658"/>
    <lineage>
        <taxon>Eukaryota</taxon>
        <taxon>Fungi</taxon>
        <taxon>Dikarya</taxon>
        <taxon>Ascomycota</taxon>
        <taxon>Pezizomycotina</taxon>
        <taxon>Sordariomycetes</taxon>
        <taxon>Hypocreomycetidae</taxon>
        <taxon>Glomerellales</taxon>
        <taxon>Plectosphaerellaceae</taxon>
        <taxon>Plectosphaerella</taxon>
    </lineage>
</organism>
<accession>A0A8K0TV90</accession>
<dbReference type="SUPFAM" id="SSF46565">
    <property type="entry name" value="Chaperone J-domain"/>
    <property type="match status" value="1"/>
</dbReference>
<dbReference type="InterPro" id="IPR001623">
    <property type="entry name" value="DnaJ_domain"/>
</dbReference>
<protein>
    <recommendedName>
        <fullName evidence="2">J domain-containing protein</fullName>
    </recommendedName>
</protein>
<dbReference type="PANTHER" id="PTHR44157">
    <property type="entry name" value="DNAJ HOMOLOG SUBFAMILY C MEMBER 11"/>
    <property type="match status" value="1"/>
</dbReference>
<dbReference type="GO" id="GO:0042407">
    <property type="term" value="P:cristae formation"/>
    <property type="evidence" value="ECO:0007669"/>
    <property type="project" value="TreeGrafter"/>
</dbReference>
<evidence type="ECO:0000313" key="3">
    <source>
        <dbReference type="EMBL" id="KAH7375688.1"/>
    </source>
</evidence>
<keyword evidence="4" id="KW-1185">Reference proteome</keyword>
<evidence type="ECO:0000313" key="4">
    <source>
        <dbReference type="Proteomes" id="UP000813385"/>
    </source>
</evidence>
<keyword evidence="1" id="KW-0143">Chaperone</keyword>
<sequence>MGSAPLTAIDESWQNVRLVPVNDSDVDYYDLLCIPRHPRLPPDHVRKAYWRSLFLIHSAGGANADLMGNATAQKLQRAFETLVDPVRRAEYDSRRVLQGPDDAEAEDDYERQEAYQASLEDALGLAALRQSTSATDMGIRFDVSEAADTVSSRTGSSIRPVDFIIDHSLTTSLPISASVSSANDAGAPWSANILLATSPSPRVSQVTPKSYSLEVHNPEVTVSGLIGGHFAASSVPARSQKPSQPWPALAGYGTSHVGELPLVPIAAAKLRQDITFNTPSGGVSRYTIEVEREVLSPGLTTRISHPITLENPAVPWILDASLYSGHSSISAFPLVGFGAHRIGSEGTFSVSANSGSWGKPLDATCRSFAEFSRQVMLGGVATTLPPSIDLGYATHDADFTSQVSRREPSRRRFQPSEIKTWSPTSWSASSTVTSGSAAGYLRYGKDLYLPISSGATTTQSSARLELELSSDTYSRHSFALRSLWRVGVYTTVGLEVSMSSQALHLSLHWSRLKHRFSLPLLVSSLATTASKLVYWTVVLPFAAVGASQLLLSHRRRTSKRSRTTGELQAHSVKQRAEAEEYTRLVFSVVDEKQRQRRDQGELVILGATYTTVEAAEGKEDDGCWVAEEAANVTTPLAALIDEDGALLIPAGVRKAGLPGFWDPAPGRDKVLQVRYSYRGREAAVQVSGRDGLSLPPAH</sequence>
<dbReference type="InterPro" id="IPR024586">
    <property type="entry name" value="DnaJ-like_C11_C"/>
</dbReference>
<dbReference type="InterPro" id="IPR052243">
    <property type="entry name" value="Mito_inner_membrane_organizer"/>
</dbReference>
<evidence type="ECO:0000256" key="1">
    <source>
        <dbReference type="ARBA" id="ARBA00023186"/>
    </source>
</evidence>
<feature type="domain" description="J" evidence="2">
    <location>
        <begin position="27"/>
        <end position="95"/>
    </location>
</feature>
<dbReference type="PROSITE" id="PS50076">
    <property type="entry name" value="DNAJ_2"/>
    <property type="match status" value="1"/>
</dbReference>
<dbReference type="InterPro" id="IPR036869">
    <property type="entry name" value="J_dom_sf"/>
</dbReference>
<evidence type="ECO:0000259" key="2">
    <source>
        <dbReference type="PROSITE" id="PS50076"/>
    </source>
</evidence>
<gene>
    <name evidence="3" type="ORF">B0T11DRAFT_270789</name>
</gene>
<comment type="caution">
    <text evidence="3">The sequence shown here is derived from an EMBL/GenBank/DDBJ whole genome shotgun (WGS) entry which is preliminary data.</text>
</comment>
<dbReference type="Pfam" id="PF11875">
    <property type="entry name" value="DnaJ-like_C11_C"/>
    <property type="match status" value="1"/>
</dbReference>
<dbReference type="GO" id="GO:0005739">
    <property type="term" value="C:mitochondrion"/>
    <property type="evidence" value="ECO:0007669"/>
    <property type="project" value="GOC"/>
</dbReference>
<dbReference type="Proteomes" id="UP000813385">
    <property type="component" value="Unassembled WGS sequence"/>
</dbReference>
<dbReference type="PANTHER" id="PTHR44157:SF1">
    <property type="entry name" value="DNAJ HOMOLOG SUBFAMILY C MEMBER 11"/>
    <property type="match status" value="1"/>
</dbReference>
<dbReference type="OrthoDB" id="666364at2759"/>
<dbReference type="AlphaFoldDB" id="A0A8K0TV90"/>
<dbReference type="EMBL" id="JAGPXD010000001">
    <property type="protein sequence ID" value="KAH7375688.1"/>
    <property type="molecule type" value="Genomic_DNA"/>
</dbReference>
<dbReference type="Gene3D" id="1.10.287.110">
    <property type="entry name" value="DnaJ domain"/>
    <property type="match status" value="1"/>
</dbReference>
<proteinExistence type="predicted"/>
<reference evidence="3" key="1">
    <citation type="journal article" date="2021" name="Nat. Commun.">
        <title>Genetic determinants of endophytism in the Arabidopsis root mycobiome.</title>
        <authorList>
            <person name="Mesny F."/>
            <person name="Miyauchi S."/>
            <person name="Thiergart T."/>
            <person name="Pickel B."/>
            <person name="Atanasova L."/>
            <person name="Karlsson M."/>
            <person name="Huettel B."/>
            <person name="Barry K.W."/>
            <person name="Haridas S."/>
            <person name="Chen C."/>
            <person name="Bauer D."/>
            <person name="Andreopoulos W."/>
            <person name="Pangilinan J."/>
            <person name="LaButti K."/>
            <person name="Riley R."/>
            <person name="Lipzen A."/>
            <person name="Clum A."/>
            <person name="Drula E."/>
            <person name="Henrissat B."/>
            <person name="Kohler A."/>
            <person name="Grigoriev I.V."/>
            <person name="Martin F.M."/>
            <person name="Hacquard S."/>
        </authorList>
    </citation>
    <scope>NUCLEOTIDE SEQUENCE</scope>
    <source>
        <strain evidence="3">MPI-CAGE-AT-0016</strain>
    </source>
</reference>